<keyword evidence="3" id="KW-1185">Reference proteome</keyword>
<dbReference type="OrthoDB" id="2388264at2"/>
<evidence type="ECO:0000313" key="3">
    <source>
        <dbReference type="Proteomes" id="UP000034029"/>
    </source>
</evidence>
<name>A0A0F7HM98_9STAP</name>
<proteinExistence type="predicted"/>
<dbReference type="EMBL" id="CP011366">
    <property type="protein sequence ID" value="AKG74612.1"/>
    <property type="molecule type" value="Genomic_DNA"/>
</dbReference>
<evidence type="ECO:0000313" key="2">
    <source>
        <dbReference type="EMBL" id="SFK89230.1"/>
    </source>
</evidence>
<dbReference type="EMBL" id="FOTB01000005">
    <property type="protein sequence ID" value="SFK89230.1"/>
    <property type="molecule type" value="Genomic_DNA"/>
</dbReference>
<evidence type="ECO:0000313" key="1">
    <source>
        <dbReference type="EMBL" id="AKG74612.1"/>
    </source>
</evidence>
<protein>
    <submittedName>
        <fullName evidence="2">Uncharacterized protein</fullName>
    </submittedName>
</protein>
<dbReference type="AlphaFoldDB" id="A0A0F7HM98"/>
<gene>
    <name evidence="1" type="ORF">AAT16_10670</name>
    <name evidence="2" type="ORF">SAMN05216235_2321</name>
</gene>
<accession>A0A0F7HM98</accession>
<dbReference type="RefSeq" id="WP_046790794.1">
    <property type="nucleotide sequence ID" value="NZ_CP011366.1"/>
</dbReference>
<dbReference type="Proteomes" id="UP000034029">
    <property type="component" value="Chromosome"/>
</dbReference>
<sequence>MFYNLIYFNEDLYDTYYTFANAGQAVQFKEIESQTDKGGQLGFNDTHVNLGKSSVLKGEIINNAPSKLISLEKSLEDNDFYMDFESGESLSHIEDLTRRMIFKATLPLEIHAAFDMHEIFHLLNDQLKNLDRTGIEHADAESFNTSLDFSNIKLPVYNDQTGKIIFSKIHKNCLLIEENELDELGEDNIILAKVKKIYRNEFTLFDPLKDFINLNNSMRSKFEESIRDNKILAPITITSDAIEVEIIAIYS</sequence>
<reference evidence="2 4" key="3">
    <citation type="submission" date="2016-10" db="EMBL/GenBank/DDBJ databases">
        <authorList>
            <person name="Varghese N."/>
            <person name="Submissions S."/>
        </authorList>
    </citation>
    <scope>NUCLEOTIDE SEQUENCE [LARGE SCALE GENOMIC DNA]</scope>
    <source>
        <strain evidence="2 4">CGMCC 1.6501</strain>
    </source>
</reference>
<organism evidence="2 4">
    <name type="scientific">Salinicoccus halodurans</name>
    <dbReference type="NCBI Taxonomy" id="407035"/>
    <lineage>
        <taxon>Bacteria</taxon>
        <taxon>Bacillati</taxon>
        <taxon>Bacillota</taxon>
        <taxon>Bacilli</taxon>
        <taxon>Bacillales</taxon>
        <taxon>Staphylococcaceae</taxon>
        <taxon>Salinicoccus</taxon>
    </lineage>
</organism>
<evidence type="ECO:0000313" key="4">
    <source>
        <dbReference type="Proteomes" id="UP000183090"/>
    </source>
</evidence>
<reference evidence="3" key="2">
    <citation type="submission" date="2015-04" db="EMBL/GenBank/DDBJ databases">
        <title>Complete genome sequence of Salinicoccus halodurans strain H3B36, isolated from the Qaidam basin of China.</title>
        <authorList>
            <person name="Ma Y."/>
            <person name="Jiang K."/>
            <person name="Xue Y."/>
        </authorList>
    </citation>
    <scope>NUCLEOTIDE SEQUENCE [LARGE SCALE GENOMIC DNA]</scope>
    <source>
        <strain evidence="3">H3B36</strain>
    </source>
</reference>
<reference evidence="1 3" key="1">
    <citation type="journal article" date="2015" name="Int. J. Syst. Evol. Microbiol.">
        <title>Complete genome sequence of Salinicoccus halodurans H3B36, isolated from the Qaidam Basin in China.</title>
        <authorList>
            <person name="Jiang K."/>
            <person name="Xue Y."/>
            <person name="Ma Y."/>
        </authorList>
    </citation>
    <scope>NUCLEOTIDE SEQUENCE [LARGE SCALE GENOMIC DNA]</scope>
    <source>
        <strain evidence="1 3">H3B36</strain>
    </source>
</reference>
<dbReference type="KEGG" id="shv:AAT16_10670"/>
<dbReference type="Proteomes" id="UP000183090">
    <property type="component" value="Unassembled WGS sequence"/>
</dbReference>